<protein>
    <submittedName>
        <fullName evidence="2">Uncharacterized protein</fullName>
    </submittedName>
</protein>
<dbReference type="Proteomes" id="UP001589536">
    <property type="component" value="Unassembled WGS sequence"/>
</dbReference>
<sequence length="113" mass="12451">MRIETPTANIIIGKSTSEERSEAGGYGKRARTGGSAIKKGPAKLRIRLVLESMPEADSQITGKMAKVFRPGMTLKAPFRVKHNATRSRMGIVRLRLGGRRSHGISRQARKRIP</sequence>
<dbReference type="RefSeq" id="WP_376954619.1">
    <property type="nucleotide sequence ID" value="NZ_JBHMBH010000029.1"/>
</dbReference>
<reference evidence="2 3" key="1">
    <citation type="submission" date="2024-09" db="EMBL/GenBank/DDBJ databases">
        <authorList>
            <person name="Sun Q."/>
            <person name="Mori K."/>
        </authorList>
    </citation>
    <scope>NUCLEOTIDE SEQUENCE [LARGE SCALE GENOMIC DNA]</scope>
    <source>
        <strain evidence="2 3">JCM 13519</strain>
    </source>
</reference>
<evidence type="ECO:0000313" key="2">
    <source>
        <dbReference type="EMBL" id="MFB9715287.1"/>
    </source>
</evidence>
<evidence type="ECO:0000256" key="1">
    <source>
        <dbReference type="SAM" id="MobiDB-lite"/>
    </source>
</evidence>
<name>A0ABV5USW1_9MICC</name>
<proteinExistence type="predicted"/>
<keyword evidence="3" id="KW-1185">Reference proteome</keyword>
<accession>A0ABV5USW1</accession>
<feature type="region of interest" description="Disordered" evidence="1">
    <location>
        <begin position="1"/>
        <end position="36"/>
    </location>
</feature>
<evidence type="ECO:0000313" key="3">
    <source>
        <dbReference type="Proteomes" id="UP001589536"/>
    </source>
</evidence>
<gene>
    <name evidence="2" type="ORF">ACFFPI_14310</name>
</gene>
<organism evidence="2 3">
    <name type="scientific">Arthrobacter methylotrophus</name>
    <dbReference type="NCBI Taxonomy" id="121291"/>
    <lineage>
        <taxon>Bacteria</taxon>
        <taxon>Bacillati</taxon>
        <taxon>Actinomycetota</taxon>
        <taxon>Actinomycetes</taxon>
        <taxon>Micrococcales</taxon>
        <taxon>Micrococcaceae</taxon>
        <taxon>Arthrobacter</taxon>
    </lineage>
</organism>
<dbReference type="EMBL" id="JBHMBH010000029">
    <property type="protein sequence ID" value="MFB9715287.1"/>
    <property type="molecule type" value="Genomic_DNA"/>
</dbReference>
<comment type="caution">
    <text evidence="2">The sequence shown here is derived from an EMBL/GenBank/DDBJ whole genome shotgun (WGS) entry which is preliminary data.</text>
</comment>